<proteinExistence type="predicted"/>
<protein>
    <recommendedName>
        <fullName evidence="3">Response regulatory domain-containing protein</fullName>
    </recommendedName>
</protein>
<dbReference type="InterPro" id="IPR052048">
    <property type="entry name" value="ST_Response_Regulator"/>
</dbReference>
<dbReference type="PANTHER" id="PTHR43228">
    <property type="entry name" value="TWO-COMPONENT RESPONSE REGULATOR"/>
    <property type="match status" value="1"/>
</dbReference>
<evidence type="ECO:0000313" key="5">
    <source>
        <dbReference type="Proteomes" id="UP001085076"/>
    </source>
</evidence>
<feature type="region of interest" description="Disordered" evidence="2">
    <location>
        <begin position="1"/>
        <end position="32"/>
    </location>
</feature>
<feature type="region of interest" description="Disordered" evidence="2">
    <location>
        <begin position="53"/>
        <end position="89"/>
    </location>
</feature>
<feature type="compositionally biased region" description="Basic residues" evidence="2">
    <location>
        <begin position="20"/>
        <end position="29"/>
    </location>
</feature>
<dbReference type="Proteomes" id="UP001085076">
    <property type="component" value="Miscellaneous, Linkage group lg05"/>
</dbReference>
<comment type="caution">
    <text evidence="4">The sequence shown here is derived from an EMBL/GenBank/DDBJ whole genome shotgun (WGS) entry which is preliminary data.</text>
</comment>
<reference evidence="4" key="2">
    <citation type="journal article" date="2022" name="Hortic Res">
        <title>The genome of Dioscorea zingiberensis sheds light on the biosynthesis, origin and evolution of the medicinally important diosgenin saponins.</title>
        <authorList>
            <person name="Li Y."/>
            <person name="Tan C."/>
            <person name="Li Z."/>
            <person name="Guo J."/>
            <person name="Li S."/>
            <person name="Chen X."/>
            <person name="Wang C."/>
            <person name="Dai X."/>
            <person name="Yang H."/>
            <person name="Song W."/>
            <person name="Hou L."/>
            <person name="Xu J."/>
            <person name="Tong Z."/>
            <person name="Xu A."/>
            <person name="Yuan X."/>
            <person name="Wang W."/>
            <person name="Yang Q."/>
            <person name="Chen L."/>
            <person name="Sun Z."/>
            <person name="Wang K."/>
            <person name="Pan B."/>
            <person name="Chen J."/>
            <person name="Bao Y."/>
            <person name="Liu F."/>
            <person name="Qi X."/>
            <person name="Gang D.R."/>
            <person name="Wen J."/>
            <person name="Li J."/>
        </authorList>
    </citation>
    <scope>NUCLEOTIDE SEQUENCE</scope>
    <source>
        <strain evidence="4">Dzin_1.0</strain>
    </source>
</reference>
<dbReference type="PROSITE" id="PS50110">
    <property type="entry name" value="RESPONSE_REGULATORY"/>
    <property type="match status" value="1"/>
</dbReference>
<dbReference type="SUPFAM" id="SSF52172">
    <property type="entry name" value="CheY-like"/>
    <property type="match status" value="1"/>
</dbReference>
<evidence type="ECO:0000256" key="1">
    <source>
        <dbReference type="PROSITE-ProRule" id="PRU00169"/>
    </source>
</evidence>
<dbReference type="InterPro" id="IPR011006">
    <property type="entry name" value="CheY-like_superfamily"/>
</dbReference>
<name>A0A9D5HDW3_9LILI</name>
<dbReference type="GO" id="GO:0000160">
    <property type="term" value="P:phosphorelay signal transduction system"/>
    <property type="evidence" value="ECO:0007669"/>
    <property type="project" value="InterPro"/>
</dbReference>
<keyword evidence="5" id="KW-1185">Reference proteome</keyword>
<dbReference type="EMBL" id="JAGGNH010000005">
    <property type="protein sequence ID" value="KAJ0973009.1"/>
    <property type="molecule type" value="Genomic_DNA"/>
</dbReference>
<evidence type="ECO:0000259" key="3">
    <source>
        <dbReference type="PROSITE" id="PS50110"/>
    </source>
</evidence>
<dbReference type="CDD" id="cd17546">
    <property type="entry name" value="REC_hyHK_CKI1_RcsC-like"/>
    <property type="match status" value="1"/>
</dbReference>
<dbReference type="Gene3D" id="3.40.50.2300">
    <property type="match status" value="1"/>
</dbReference>
<dbReference type="InterPro" id="IPR001789">
    <property type="entry name" value="Sig_transdc_resp-reg_receiver"/>
</dbReference>
<organism evidence="4 5">
    <name type="scientific">Dioscorea zingiberensis</name>
    <dbReference type="NCBI Taxonomy" id="325984"/>
    <lineage>
        <taxon>Eukaryota</taxon>
        <taxon>Viridiplantae</taxon>
        <taxon>Streptophyta</taxon>
        <taxon>Embryophyta</taxon>
        <taxon>Tracheophyta</taxon>
        <taxon>Spermatophyta</taxon>
        <taxon>Magnoliopsida</taxon>
        <taxon>Liliopsida</taxon>
        <taxon>Dioscoreales</taxon>
        <taxon>Dioscoreaceae</taxon>
        <taxon>Dioscorea</taxon>
    </lineage>
</organism>
<evidence type="ECO:0000313" key="4">
    <source>
        <dbReference type="EMBL" id="KAJ0973009.1"/>
    </source>
</evidence>
<dbReference type="AlphaFoldDB" id="A0A9D5HDW3"/>
<feature type="compositionally biased region" description="Basic and acidic residues" evidence="2">
    <location>
        <begin position="1"/>
        <end position="10"/>
    </location>
</feature>
<dbReference type="PANTHER" id="PTHR43228:SF1">
    <property type="entry name" value="TWO-COMPONENT RESPONSE REGULATOR ARR22"/>
    <property type="match status" value="1"/>
</dbReference>
<accession>A0A9D5HDW3</accession>
<feature type="domain" description="Response regulatory" evidence="3">
    <location>
        <begin position="90"/>
        <end position="205"/>
    </location>
</feature>
<feature type="modified residue" description="4-aspartylphosphate" evidence="1">
    <location>
        <position position="140"/>
    </location>
</feature>
<keyword evidence="1" id="KW-0597">Phosphoprotein</keyword>
<sequence>MVVVQKEESHMGTSSSFPHSPRHSTKPVRSRLNPKLAMGVRCRHRHGHAWRCRRRAGRRNGGILSPPVETPPLGGPRDHKSSNMSSPRPRILLVEDAEINRVVVRRMARELNVGLEEAENGEVAVELLRRGECFDLILMDKDMPVMDGHEAARQMRSLGVRTPIVALSGNGLPSDRDLFFQAGADEFQVKCSLSQRHNWLDFLPGLDLMETALDQGFGTVFVRFLMKLKL</sequence>
<dbReference type="OrthoDB" id="21225at2759"/>
<dbReference type="SMART" id="SM00448">
    <property type="entry name" value="REC"/>
    <property type="match status" value="1"/>
</dbReference>
<gene>
    <name evidence="4" type="ORF">J5N97_020968</name>
</gene>
<reference evidence="4" key="1">
    <citation type="submission" date="2021-03" db="EMBL/GenBank/DDBJ databases">
        <authorList>
            <person name="Li Z."/>
            <person name="Yang C."/>
        </authorList>
    </citation>
    <scope>NUCLEOTIDE SEQUENCE</scope>
    <source>
        <strain evidence="4">Dzin_1.0</strain>
        <tissue evidence="4">Leaf</tissue>
    </source>
</reference>
<evidence type="ECO:0000256" key="2">
    <source>
        <dbReference type="SAM" id="MobiDB-lite"/>
    </source>
</evidence>
<dbReference type="Pfam" id="PF00072">
    <property type="entry name" value="Response_reg"/>
    <property type="match status" value="1"/>
</dbReference>